<dbReference type="Proteomes" id="UP000438874">
    <property type="component" value="Unassembled WGS sequence"/>
</dbReference>
<protein>
    <submittedName>
        <fullName evidence="2">Uncharacterized protein</fullName>
    </submittedName>
</protein>
<evidence type="ECO:0000313" key="2">
    <source>
        <dbReference type="EMBL" id="GCL46956.1"/>
    </source>
</evidence>
<evidence type="ECO:0000256" key="1">
    <source>
        <dbReference type="SAM" id="MobiDB-lite"/>
    </source>
</evidence>
<proteinExistence type="predicted"/>
<comment type="caution">
    <text evidence="2">The sequence shown here is derived from an EMBL/GenBank/DDBJ whole genome shotgun (WGS) entry which is preliminary data.</text>
</comment>
<dbReference type="EMBL" id="BJCH01000030">
    <property type="protein sequence ID" value="GCL46956.1"/>
    <property type="molecule type" value="Genomic_DNA"/>
</dbReference>
<feature type="compositionally biased region" description="Polar residues" evidence="1">
    <location>
        <begin position="10"/>
        <end position="19"/>
    </location>
</feature>
<feature type="region of interest" description="Disordered" evidence="1">
    <location>
        <begin position="1"/>
        <end position="52"/>
    </location>
</feature>
<gene>
    <name evidence="2" type="ORF">NIES3787_26560</name>
</gene>
<dbReference type="AlphaFoldDB" id="A0A6H9GKN9"/>
<feature type="compositionally biased region" description="Basic and acidic residues" evidence="1">
    <location>
        <begin position="32"/>
        <end position="42"/>
    </location>
</feature>
<evidence type="ECO:0000313" key="3">
    <source>
        <dbReference type="Proteomes" id="UP000438874"/>
    </source>
</evidence>
<reference evidence="2 3" key="1">
    <citation type="submission" date="2019-02" db="EMBL/GenBank/DDBJ databases">
        <title>Draft genome sequence of Arthrospira platensis NIES-3787.</title>
        <authorList>
            <person name="Yamaguchi H."/>
            <person name="Suzuki S."/>
            <person name="Kawachi M."/>
        </authorList>
    </citation>
    <scope>NUCLEOTIDE SEQUENCE [LARGE SCALE GENOMIC DNA]</scope>
    <source>
        <strain evidence="2 3">NIES-3787</strain>
    </source>
</reference>
<organism evidence="2 3">
    <name type="scientific">Microcystis aeruginosa NIES-3787</name>
    <dbReference type="NCBI Taxonomy" id="2517782"/>
    <lineage>
        <taxon>Bacteria</taxon>
        <taxon>Bacillati</taxon>
        <taxon>Cyanobacteriota</taxon>
        <taxon>Cyanophyceae</taxon>
        <taxon>Oscillatoriophycideae</taxon>
        <taxon>Chroococcales</taxon>
        <taxon>Microcystaceae</taxon>
        <taxon>Microcystis</taxon>
    </lineage>
</organism>
<name>A0A6H9GKN9_MICAE</name>
<sequence>MHGSEWEGRSVTTFSTPNRSIGPEPLAVGRAQSEKGFYEGKPDPTVGVTETK</sequence>
<accession>A0A6H9GKN9</accession>